<dbReference type="CDD" id="cd04179">
    <property type="entry name" value="DPM_DPG-synthase_like"/>
    <property type="match status" value="1"/>
</dbReference>
<evidence type="ECO:0000256" key="1">
    <source>
        <dbReference type="ARBA" id="ARBA00004533"/>
    </source>
</evidence>
<keyword evidence="5" id="KW-0472">Membrane</keyword>
<dbReference type="GO" id="GO:0016746">
    <property type="term" value="F:acyltransferase activity"/>
    <property type="evidence" value="ECO:0007669"/>
    <property type="project" value="UniProtKB-KW"/>
</dbReference>
<keyword evidence="2" id="KW-1003">Cell membrane</keyword>
<reference evidence="8 9" key="1">
    <citation type="submission" date="2014-06" db="EMBL/GenBank/DDBJ databases">
        <title>Shewanella sp. YQH10.</title>
        <authorList>
            <person name="Liu Y."/>
            <person name="Zeng R."/>
        </authorList>
    </citation>
    <scope>NUCLEOTIDE SEQUENCE [LARGE SCALE GENOMIC DNA]</scope>
    <source>
        <strain evidence="8 9">YQH10</strain>
    </source>
</reference>
<sequence>MKLALVIPNYNHQHYIAATLEALAPLGLPCFLVDDGSDDSTRYLLTELAQRHDWVTLITHPYNRGKGAAVLTGLNAAWQAGYSHALQVDADGQHNLADIPLMIAKAEQQPHALISGQPQYDESIPKARLYGRYITHFWVWIETLSLQIQDSMCGFRIYPLAACHELMQSGEPIGERMDFDTEIMVRLFWRGVPTLHLPTKVIYPDNGVSHFRGFADNWLISKMHTRLLFGMLRRKLSGQKFANTDDAAHPTQHWSSISERGSLLGMKILLACYRLGGHWLARLIMYPVIVYFFVSGKAARHASQDFLQRVKRLKPQHPDLGESLSWRDSLRHFISFGNAALDRVDAWCDRITLSQVDFPDKEQLAAQLASGRGAVLLVSHIGNIELCRAISIHQRQIKVNVMVMTDHSANFNQLIKQLNPDSQLNLLQVSELSPATAMLLQQKIDAGELVVIAADRTSRHSIGRVQYQPFLGEAAAFPEGPFILAGLLDCPVYTLFCIRENGRYSVELTPFAAPLTGARAERAARLQQASRVYAERLEQMALRAPLQWFNFYDFWRQDSALSREEDK</sequence>
<dbReference type="InterPro" id="IPR029044">
    <property type="entry name" value="Nucleotide-diphossugar_trans"/>
</dbReference>
<name>A0A094JCQ3_9GAMM</name>
<evidence type="ECO:0000313" key="8">
    <source>
        <dbReference type="EMBL" id="KFZ37700.1"/>
    </source>
</evidence>
<dbReference type="AlphaFoldDB" id="A0A094JCQ3"/>
<comment type="subcellular location">
    <subcellularLocation>
        <location evidence="1">Cell inner membrane</location>
    </subcellularLocation>
</comment>
<dbReference type="RefSeq" id="WP_037442299.1">
    <property type="nucleotide sequence ID" value="NZ_JPEO01000005.1"/>
</dbReference>
<dbReference type="Gene3D" id="3.90.550.10">
    <property type="entry name" value="Spore Coat Polysaccharide Biosynthesis Protein SpsA, Chain A"/>
    <property type="match status" value="1"/>
</dbReference>
<evidence type="ECO:0000256" key="2">
    <source>
        <dbReference type="ARBA" id="ARBA00022475"/>
    </source>
</evidence>
<dbReference type="InterPro" id="IPR004960">
    <property type="entry name" value="LipA_acyltrans"/>
</dbReference>
<evidence type="ECO:0000256" key="6">
    <source>
        <dbReference type="ARBA" id="ARBA00023315"/>
    </source>
</evidence>
<dbReference type="eggNOG" id="COG1216">
    <property type="taxonomic scope" value="Bacteria"/>
</dbReference>
<dbReference type="GO" id="GO:0005886">
    <property type="term" value="C:plasma membrane"/>
    <property type="evidence" value="ECO:0007669"/>
    <property type="project" value="UniProtKB-SubCell"/>
</dbReference>
<proteinExistence type="predicted"/>
<keyword evidence="3" id="KW-0997">Cell inner membrane</keyword>
<evidence type="ECO:0000313" key="9">
    <source>
        <dbReference type="Proteomes" id="UP000029264"/>
    </source>
</evidence>
<dbReference type="PANTHER" id="PTHR10859">
    <property type="entry name" value="GLYCOSYL TRANSFERASE"/>
    <property type="match status" value="1"/>
</dbReference>
<keyword evidence="6 8" id="KW-0012">Acyltransferase</keyword>
<dbReference type="OrthoDB" id="9808633at2"/>
<dbReference type="GO" id="GO:0006487">
    <property type="term" value="P:protein N-linked glycosylation"/>
    <property type="evidence" value="ECO:0007669"/>
    <property type="project" value="TreeGrafter"/>
</dbReference>
<dbReference type="SUPFAM" id="SSF53448">
    <property type="entry name" value="Nucleotide-diphospho-sugar transferases"/>
    <property type="match status" value="1"/>
</dbReference>
<dbReference type="CDD" id="cd07984">
    <property type="entry name" value="LPLAT_LABLAT-like"/>
    <property type="match status" value="1"/>
</dbReference>
<dbReference type="PANTHER" id="PTHR10859:SF91">
    <property type="entry name" value="DOLICHYL-PHOSPHATE BETA-GLUCOSYLTRANSFERASE"/>
    <property type="match status" value="1"/>
</dbReference>
<gene>
    <name evidence="8" type="ORF">HR45_09800</name>
</gene>
<dbReference type="InterPro" id="IPR001173">
    <property type="entry name" value="Glyco_trans_2-like"/>
</dbReference>
<dbReference type="eggNOG" id="COG4261">
    <property type="taxonomic scope" value="Bacteria"/>
</dbReference>
<keyword evidence="4 8" id="KW-0808">Transferase</keyword>
<dbReference type="STRING" id="1515746.HR45_09800"/>
<evidence type="ECO:0000259" key="7">
    <source>
        <dbReference type="Pfam" id="PF00535"/>
    </source>
</evidence>
<dbReference type="GO" id="GO:0009247">
    <property type="term" value="P:glycolipid biosynthetic process"/>
    <property type="evidence" value="ECO:0007669"/>
    <property type="project" value="UniProtKB-ARBA"/>
</dbReference>
<feature type="domain" description="Glycosyltransferase 2-like" evidence="7">
    <location>
        <begin position="5"/>
        <end position="122"/>
    </location>
</feature>
<comment type="caution">
    <text evidence="8">The sequence shown here is derived from an EMBL/GenBank/DDBJ whole genome shotgun (WGS) entry which is preliminary data.</text>
</comment>
<evidence type="ECO:0000256" key="3">
    <source>
        <dbReference type="ARBA" id="ARBA00022519"/>
    </source>
</evidence>
<evidence type="ECO:0000256" key="5">
    <source>
        <dbReference type="ARBA" id="ARBA00023136"/>
    </source>
</evidence>
<dbReference type="Pfam" id="PF00535">
    <property type="entry name" value="Glycos_transf_2"/>
    <property type="match status" value="1"/>
</dbReference>
<protein>
    <submittedName>
        <fullName evidence="8">Acyltransferase</fullName>
    </submittedName>
</protein>
<accession>A0A094JCQ3</accession>
<organism evidence="8 9">
    <name type="scientific">Shewanella mangrovi</name>
    <dbReference type="NCBI Taxonomy" id="1515746"/>
    <lineage>
        <taxon>Bacteria</taxon>
        <taxon>Pseudomonadati</taxon>
        <taxon>Pseudomonadota</taxon>
        <taxon>Gammaproteobacteria</taxon>
        <taxon>Alteromonadales</taxon>
        <taxon>Shewanellaceae</taxon>
        <taxon>Shewanella</taxon>
    </lineage>
</organism>
<dbReference type="Proteomes" id="UP000029264">
    <property type="component" value="Unassembled WGS sequence"/>
</dbReference>
<keyword evidence="9" id="KW-1185">Reference proteome</keyword>
<dbReference type="Pfam" id="PF03279">
    <property type="entry name" value="Lip_A_acyltrans"/>
    <property type="match status" value="1"/>
</dbReference>
<dbReference type="EMBL" id="JPEO01000005">
    <property type="protein sequence ID" value="KFZ37700.1"/>
    <property type="molecule type" value="Genomic_DNA"/>
</dbReference>
<evidence type="ECO:0000256" key="4">
    <source>
        <dbReference type="ARBA" id="ARBA00022679"/>
    </source>
</evidence>